<gene>
    <name evidence="8" type="ORF">DFL_003394</name>
</gene>
<dbReference type="GO" id="GO:0006508">
    <property type="term" value="P:proteolysis"/>
    <property type="evidence" value="ECO:0007669"/>
    <property type="project" value="UniProtKB-KW"/>
</dbReference>
<dbReference type="EMBL" id="SAEB01000006">
    <property type="protein sequence ID" value="RVD85063.1"/>
    <property type="molecule type" value="Genomic_DNA"/>
</dbReference>
<reference evidence="8 9" key="1">
    <citation type="submission" date="2019-01" db="EMBL/GenBank/DDBJ databases">
        <title>Intercellular communication is required for trap formation in the nematode-trapping fungus Duddingtonia flagrans.</title>
        <authorList>
            <person name="Youssar L."/>
            <person name="Wernet V."/>
            <person name="Hensel N."/>
            <person name="Hildebrandt H.-G."/>
            <person name="Fischer R."/>
        </authorList>
    </citation>
    <scope>NUCLEOTIDE SEQUENCE [LARGE SCALE GENOMIC DNA]</scope>
    <source>
        <strain evidence="8 9">CBS H-5679</strain>
    </source>
</reference>
<evidence type="ECO:0000256" key="3">
    <source>
        <dbReference type="ARBA" id="ARBA00022801"/>
    </source>
</evidence>
<dbReference type="InterPro" id="IPR052759">
    <property type="entry name" value="Metalloprotease_M4"/>
</dbReference>
<evidence type="ECO:0000313" key="9">
    <source>
        <dbReference type="Proteomes" id="UP000283090"/>
    </source>
</evidence>
<keyword evidence="9" id="KW-1185">Reference proteome</keyword>
<evidence type="ECO:0000256" key="6">
    <source>
        <dbReference type="SAM" id="MobiDB-lite"/>
    </source>
</evidence>
<dbReference type="PANTHER" id="PTHR43579:SF1">
    <property type="entry name" value="NEUTRAL METALLOPROTEINASE"/>
    <property type="match status" value="1"/>
</dbReference>
<dbReference type="InterPro" id="IPR001570">
    <property type="entry name" value="Peptidase_M4_C_domain"/>
</dbReference>
<keyword evidence="4" id="KW-0862">Zinc</keyword>
<dbReference type="Gene3D" id="3.10.170.10">
    <property type="match status" value="1"/>
</dbReference>
<comment type="similarity">
    <text evidence="1">Belongs to the peptidase M4 family.</text>
</comment>
<keyword evidence="5" id="KW-0482">Metalloprotease</keyword>
<dbReference type="SUPFAM" id="SSF55486">
    <property type="entry name" value="Metalloproteases ('zincins'), catalytic domain"/>
    <property type="match status" value="1"/>
</dbReference>
<organism evidence="8 9">
    <name type="scientific">Arthrobotrys flagrans</name>
    <name type="common">Nematode-trapping fungus</name>
    <name type="synonym">Trichothecium flagrans</name>
    <dbReference type="NCBI Taxonomy" id="97331"/>
    <lineage>
        <taxon>Eukaryota</taxon>
        <taxon>Fungi</taxon>
        <taxon>Dikarya</taxon>
        <taxon>Ascomycota</taxon>
        <taxon>Pezizomycotina</taxon>
        <taxon>Orbiliomycetes</taxon>
        <taxon>Orbiliales</taxon>
        <taxon>Orbiliaceae</taxon>
        <taxon>Arthrobotrys</taxon>
    </lineage>
</organism>
<evidence type="ECO:0000313" key="8">
    <source>
        <dbReference type="EMBL" id="RVD85063.1"/>
    </source>
</evidence>
<dbReference type="Gene3D" id="1.10.390.10">
    <property type="entry name" value="Neutral Protease Domain 2"/>
    <property type="match status" value="1"/>
</dbReference>
<dbReference type="PRINTS" id="PR00730">
    <property type="entry name" value="THERMOLYSIN"/>
</dbReference>
<comment type="caution">
    <text evidence="8">The sequence shown here is derived from an EMBL/GenBank/DDBJ whole genome shotgun (WGS) entry which is preliminary data.</text>
</comment>
<dbReference type="GO" id="GO:0004222">
    <property type="term" value="F:metalloendopeptidase activity"/>
    <property type="evidence" value="ECO:0007669"/>
    <property type="project" value="InterPro"/>
</dbReference>
<accession>A0A437A1P3</accession>
<keyword evidence="2" id="KW-0645">Protease</keyword>
<dbReference type="OrthoDB" id="5332336at2759"/>
<sequence>MIDTETILQDQGNEFPSSNLIDGHVCFFLPLQYLSGGSPATQSDVGSEETDFQNERDAEATEDGDISGADKREIGIANMKFPFALLNKSEKFVAKLPTLQDLKDSLVITKQRLVRDLQFCGVNTFENPDYSPSWSEGEDLSDPGIKNVKTCYVNIGIFLDSMAEIFKCDSLDNRGCKVIASVNYPNAFYSSALGLVVFGTGFPMTGWMENDTKPVDDFIGITGDFVTGVDVVAHELMHAIIQCTMDKGNGLDYKKESGALAESIADVFAIMTQHRKTTILPGYPNMGLRSLKDPGNAFEITTKTKVLRDLQIQDYNDCSDDVEVHIASGIPNKAFYGAVKEIGGFSWEMAGQIWYRALIDTRVPSPISLILPLKKLRSLGKQLGTSIWGRRFNEHGES</sequence>
<evidence type="ECO:0000256" key="2">
    <source>
        <dbReference type="ARBA" id="ARBA00022670"/>
    </source>
</evidence>
<dbReference type="Proteomes" id="UP000283090">
    <property type="component" value="Unassembled WGS sequence"/>
</dbReference>
<dbReference type="STRING" id="97331.A0A437A1P3"/>
<proteinExistence type="inferred from homology"/>
<dbReference type="VEuPathDB" id="FungiDB:DFL_003394"/>
<name>A0A437A1P3_ARTFL</name>
<evidence type="ECO:0000256" key="1">
    <source>
        <dbReference type="ARBA" id="ARBA00009388"/>
    </source>
</evidence>
<dbReference type="Pfam" id="PF02868">
    <property type="entry name" value="Peptidase_M4_C"/>
    <property type="match status" value="1"/>
</dbReference>
<feature type="domain" description="Peptidase M4 C-terminal" evidence="7">
    <location>
        <begin position="250"/>
        <end position="360"/>
    </location>
</feature>
<dbReference type="GeneID" id="93585705"/>
<protein>
    <recommendedName>
        <fullName evidence="7">Peptidase M4 C-terminal domain-containing protein</fullName>
    </recommendedName>
</protein>
<dbReference type="PANTHER" id="PTHR43579">
    <property type="match status" value="1"/>
</dbReference>
<dbReference type="InterPro" id="IPR023612">
    <property type="entry name" value="Peptidase_M4"/>
</dbReference>
<dbReference type="InterPro" id="IPR027268">
    <property type="entry name" value="Peptidase_M4/M1_CTD_sf"/>
</dbReference>
<evidence type="ECO:0000256" key="4">
    <source>
        <dbReference type="ARBA" id="ARBA00022833"/>
    </source>
</evidence>
<dbReference type="RefSeq" id="XP_067490607.1">
    <property type="nucleotide sequence ID" value="XM_067632327.1"/>
</dbReference>
<feature type="region of interest" description="Disordered" evidence="6">
    <location>
        <begin position="39"/>
        <end position="68"/>
    </location>
</feature>
<evidence type="ECO:0000259" key="7">
    <source>
        <dbReference type="Pfam" id="PF02868"/>
    </source>
</evidence>
<dbReference type="AlphaFoldDB" id="A0A437A1P3"/>
<keyword evidence="3" id="KW-0378">Hydrolase</keyword>
<evidence type="ECO:0000256" key="5">
    <source>
        <dbReference type="ARBA" id="ARBA00023049"/>
    </source>
</evidence>